<dbReference type="Pfam" id="PF20684">
    <property type="entry name" value="Fung_rhodopsin"/>
    <property type="match status" value="1"/>
</dbReference>
<feature type="transmembrane region" description="Helical" evidence="6">
    <location>
        <begin position="112"/>
        <end position="133"/>
    </location>
</feature>
<organism evidence="8 9">
    <name type="scientific">Suillus plorans</name>
    <dbReference type="NCBI Taxonomy" id="116603"/>
    <lineage>
        <taxon>Eukaryota</taxon>
        <taxon>Fungi</taxon>
        <taxon>Dikarya</taxon>
        <taxon>Basidiomycota</taxon>
        <taxon>Agaricomycotina</taxon>
        <taxon>Agaricomycetes</taxon>
        <taxon>Agaricomycetidae</taxon>
        <taxon>Boletales</taxon>
        <taxon>Suillineae</taxon>
        <taxon>Suillaceae</taxon>
        <taxon>Suillus</taxon>
    </lineage>
</organism>
<evidence type="ECO:0000256" key="2">
    <source>
        <dbReference type="ARBA" id="ARBA00022692"/>
    </source>
</evidence>
<proteinExistence type="inferred from homology"/>
<dbReference type="EMBL" id="JABBWE010000014">
    <property type="protein sequence ID" value="KAG1798187.1"/>
    <property type="molecule type" value="Genomic_DNA"/>
</dbReference>
<evidence type="ECO:0000256" key="1">
    <source>
        <dbReference type="ARBA" id="ARBA00004141"/>
    </source>
</evidence>
<name>A0A9P7DM38_9AGAM</name>
<dbReference type="InterPro" id="IPR052337">
    <property type="entry name" value="SAT4-like"/>
</dbReference>
<keyword evidence="4 6" id="KW-0472">Membrane</keyword>
<gene>
    <name evidence="8" type="ORF">HD556DRAFT_224763</name>
</gene>
<keyword evidence="3 6" id="KW-1133">Transmembrane helix</keyword>
<protein>
    <recommendedName>
        <fullName evidence="7">Rhodopsin domain-containing protein</fullName>
    </recommendedName>
</protein>
<evidence type="ECO:0000256" key="5">
    <source>
        <dbReference type="ARBA" id="ARBA00038359"/>
    </source>
</evidence>
<dbReference type="InterPro" id="IPR049326">
    <property type="entry name" value="Rhodopsin_dom_fungi"/>
</dbReference>
<comment type="caution">
    <text evidence="8">The sequence shown here is derived from an EMBL/GenBank/DDBJ whole genome shotgun (WGS) entry which is preliminary data.</text>
</comment>
<dbReference type="GeneID" id="64603710"/>
<keyword evidence="9" id="KW-1185">Reference proteome</keyword>
<feature type="transmembrane region" description="Helical" evidence="6">
    <location>
        <begin position="225"/>
        <end position="248"/>
    </location>
</feature>
<dbReference type="AlphaFoldDB" id="A0A9P7DM38"/>
<dbReference type="PANTHER" id="PTHR33048">
    <property type="entry name" value="PTH11-LIKE INTEGRAL MEMBRANE PROTEIN (AFU_ORTHOLOGUE AFUA_5G11245)"/>
    <property type="match status" value="1"/>
</dbReference>
<dbReference type="PANTHER" id="PTHR33048:SF19">
    <property type="entry name" value="MEMBRANE PROTEIN PTH11-LIKE, PUTATIVE (AFU_ORTHOLOGUE AFUA_1G14080)-RELATED"/>
    <property type="match status" value="1"/>
</dbReference>
<sequence>MSSGPTVVQTQVVNYVLPIVASVVTSFRLYCRARRSLLWIDDAWAACAMLFNIGLMVSSALYLRGYVLHPQWAKVALYYTLSQCFYGVVWCSRLSILFTVVRLAYWGTQRRILICVAILFGVVWGILFAQVWWTCESNPSWKQLPRPQCPLGRDVAIAQIVTDVLGDIVLILAPFLIIYRATLTTAQRVRVICLFSTSAITTVVSLTHAYFVFTVGELKEAVSAMFEASISLIVANLSVVVTFFLRMLADDETISRPIDSGSTTIEFGIVVEEP</sequence>
<accession>A0A9P7DM38</accession>
<feature type="transmembrane region" description="Helical" evidence="6">
    <location>
        <begin position="43"/>
        <end position="65"/>
    </location>
</feature>
<evidence type="ECO:0000256" key="3">
    <source>
        <dbReference type="ARBA" id="ARBA00022989"/>
    </source>
</evidence>
<evidence type="ECO:0000259" key="7">
    <source>
        <dbReference type="Pfam" id="PF20684"/>
    </source>
</evidence>
<comment type="subcellular location">
    <subcellularLocation>
        <location evidence="1">Membrane</location>
        <topology evidence="1">Multi-pass membrane protein</topology>
    </subcellularLocation>
</comment>
<dbReference type="RefSeq" id="XP_041162998.1">
    <property type="nucleotide sequence ID" value="XM_041309946.1"/>
</dbReference>
<dbReference type="GO" id="GO:0016020">
    <property type="term" value="C:membrane"/>
    <property type="evidence" value="ECO:0007669"/>
    <property type="project" value="UniProtKB-SubCell"/>
</dbReference>
<keyword evidence="2 6" id="KW-0812">Transmembrane</keyword>
<feature type="transmembrane region" description="Helical" evidence="6">
    <location>
        <begin position="156"/>
        <end position="179"/>
    </location>
</feature>
<evidence type="ECO:0000256" key="6">
    <source>
        <dbReference type="SAM" id="Phobius"/>
    </source>
</evidence>
<feature type="domain" description="Rhodopsin" evidence="7">
    <location>
        <begin position="28"/>
        <end position="238"/>
    </location>
</feature>
<feature type="transmembrane region" description="Helical" evidence="6">
    <location>
        <begin position="85"/>
        <end position="105"/>
    </location>
</feature>
<dbReference type="OrthoDB" id="444631at2759"/>
<evidence type="ECO:0000313" key="8">
    <source>
        <dbReference type="EMBL" id="KAG1798187.1"/>
    </source>
</evidence>
<reference evidence="8" key="1">
    <citation type="journal article" date="2020" name="New Phytol.">
        <title>Comparative genomics reveals dynamic genome evolution in host specialist ectomycorrhizal fungi.</title>
        <authorList>
            <person name="Lofgren L.A."/>
            <person name="Nguyen N.H."/>
            <person name="Vilgalys R."/>
            <person name="Ruytinx J."/>
            <person name="Liao H.L."/>
            <person name="Branco S."/>
            <person name="Kuo A."/>
            <person name="LaButti K."/>
            <person name="Lipzen A."/>
            <person name="Andreopoulos W."/>
            <person name="Pangilinan J."/>
            <person name="Riley R."/>
            <person name="Hundley H."/>
            <person name="Na H."/>
            <person name="Barry K."/>
            <person name="Grigoriev I.V."/>
            <person name="Stajich J.E."/>
            <person name="Kennedy P.G."/>
        </authorList>
    </citation>
    <scope>NUCLEOTIDE SEQUENCE</scope>
    <source>
        <strain evidence="8">S12</strain>
    </source>
</reference>
<feature type="transmembrane region" description="Helical" evidence="6">
    <location>
        <begin position="12"/>
        <end position="31"/>
    </location>
</feature>
<comment type="similarity">
    <text evidence="5">Belongs to the SAT4 family.</text>
</comment>
<dbReference type="Proteomes" id="UP000719766">
    <property type="component" value="Unassembled WGS sequence"/>
</dbReference>
<evidence type="ECO:0000313" key="9">
    <source>
        <dbReference type="Proteomes" id="UP000719766"/>
    </source>
</evidence>
<evidence type="ECO:0000256" key="4">
    <source>
        <dbReference type="ARBA" id="ARBA00023136"/>
    </source>
</evidence>
<feature type="transmembrane region" description="Helical" evidence="6">
    <location>
        <begin position="191"/>
        <end position="213"/>
    </location>
</feature>